<dbReference type="RefSeq" id="WP_027263733.1">
    <property type="nucleotide sequence ID" value="NZ_FPAW01000023.1"/>
</dbReference>
<organism evidence="3 4">
    <name type="scientific">Sedimentitalea nanhaiensis</name>
    <dbReference type="NCBI Taxonomy" id="999627"/>
    <lineage>
        <taxon>Bacteria</taxon>
        <taxon>Pseudomonadati</taxon>
        <taxon>Pseudomonadota</taxon>
        <taxon>Alphaproteobacteria</taxon>
        <taxon>Rhodobacterales</taxon>
        <taxon>Paracoccaceae</taxon>
        <taxon>Sedimentitalea</taxon>
    </lineage>
</organism>
<dbReference type="EMBL" id="FPAW01000023">
    <property type="protein sequence ID" value="SFU06844.1"/>
    <property type="molecule type" value="Genomic_DNA"/>
</dbReference>
<dbReference type="InterPro" id="IPR043736">
    <property type="entry name" value="DUF5681"/>
</dbReference>
<evidence type="ECO:0000256" key="1">
    <source>
        <dbReference type="SAM" id="MobiDB-lite"/>
    </source>
</evidence>
<name>A0A1I7D5I2_9RHOB</name>
<dbReference type="Proteomes" id="UP000182466">
    <property type="component" value="Unassembled WGS sequence"/>
</dbReference>
<proteinExistence type="predicted"/>
<dbReference type="eggNOG" id="ENOG503307M">
    <property type="taxonomic scope" value="Bacteria"/>
</dbReference>
<dbReference type="OrthoDB" id="2086138at2"/>
<feature type="region of interest" description="Disordered" evidence="1">
    <location>
        <begin position="1"/>
        <end position="38"/>
    </location>
</feature>
<sequence>MNTESDRKNGTNTDDGRKPDGTYATGNPGKPKGARHKTTRAVEALLEGQSEALTNAAIEKALKGDTTALRLCLDRIAPPRKDAPVSFNMPNIETAEDAANAARAILNAVAAGDVTPLEAATVMAVVEQFRRTLETTEIEARIAALEAAK</sequence>
<reference evidence="3 4" key="1">
    <citation type="submission" date="2016-10" db="EMBL/GenBank/DDBJ databases">
        <authorList>
            <person name="de Groot N.N."/>
        </authorList>
    </citation>
    <scope>NUCLEOTIDE SEQUENCE [LARGE SCALE GENOMIC DNA]</scope>
    <source>
        <strain evidence="3 4">CGMCC 1.10959</strain>
    </source>
</reference>
<dbReference type="STRING" id="999627.SAMN05216236_12312"/>
<dbReference type="Pfam" id="PF18932">
    <property type="entry name" value="DUF5681"/>
    <property type="match status" value="1"/>
</dbReference>
<keyword evidence="4" id="KW-1185">Reference proteome</keyword>
<evidence type="ECO:0000259" key="2">
    <source>
        <dbReference type="Pfam" id="PF18932"/>
    </source>
</evidence>
<feature type="domain" description="DUF5681" evidence="2">
    <location>
        <begin position="25"/>
        <end position="79"/>
    </location>
</feature>
<evidence type="ECO:0000313" key="4">
    <source>
        <dbReference type="Proteomes" id="UP000182466"/>
    </source>
</evidence>
<accession>A0A1I7D5I2</accession>
<protein>
    <recommendedName>
        <fullName evidence="2">DUF5681 domain-containing protein</fullName>
    </recommendedName>
</protein>
<feature type="compositionally biased region" description="Basic and acidic residues" evidence="1">
    <location>
        <begin position="1"/>
        <end position="20"/>
    </location>
</feature>
<evidence type="ECO:0000313" key="3">
    <source>
        <dbReference type="EMBL" id="SFU06844.1"/>
    </source>
</evidence>
<dbReference type="AlphaFoldDB" id="A0A1I7D5I2"/>
<gene>
    <name evidence="3" type="ORF">SAMN05216236_12312</name>
</gene>